<feature type="compositionally biased region" description="Basic residues" evidence="1">
    <location>
        <begin position="773"/>
        <end position="788"/>
    </location>
</feature>
<feature type="region of interest" description="Disordered" evidence="1">
    <location>
        <begin position="1980"/>
        <end position="2000"/>
    </location>
</feature>
<name>L8P4S7_STRVR</name>
<feature type="region of interest" description="Disordered" evidence="1">
    <location>
        <begin position="1862"/>
        <end position="1937"/>
    </location>
</feature>
<feature type="compositionally biased region" description="Basic and acidic residues" evidence="1">
    <location>
        <begin position="1137"/>
        <end position="1148"/>
    </location>
</feature>
<dbReference type="AntiFam" id="ANF00178">
    <property type="entry name" value="Shadow ORF (opposite dhbF)"/>
</dbReference>
<feature type="compositionally biased region" description="Basic and acidic residues" evidence="1">
    <location>
        <begin position="1283"/>
        <end position="1306"/>
    </location>
</feature>
<accession>L8P4S7</accession>
<feature type="compositionally biased region" description="Basic and acidic residues" evidence="1">
    <location>
        <begin position="471"/>
        <end position="498"/>
    </location>
</feature>
<feature type="compositionally biased region" description="Basic residues" evidence="1">
    <location>
        <begin position="191"/>
        <end position="205"/>
    </location>
</feature>
<feature type="region of interest" description="Disordered" evidence="1">
    <location>
        <begin position="1279"/>
        <end position="1306"/>
    </location>
</feature>
<protein>
    <submittedName>
        <fullName evidence="2">Putative Nonribosomal peptide synthetase</fullName>
    </submittedName>
</protein>
<feature type="compositionally biased region" description="Basic and acidic residues" evidence="1">
    <location>
        <begin position="1862"/>
        <end position="1891"/>
    </location>
</feature>
<gene>
    <name evidence="2" type="ORF">STVIR_8782</name>
</gene>
<feature type="region of interest" description="Disordered" evidence="1">
    <location>
        <begin position="1600"/>
        <end position="1662"/>
    </location>
</feature>
<dbReference type="Proteomes" id="UP000011205">
    <property type="component" value="Unassembled WGS sequence"/>
</dbReference>
<feature type="compositionally biased region" description="Basic and acidic residues" evidence="1">
    <location>
        <begin position="1990"/>
        <end position="2000"/>
    </location>
</feature>
<dbReference type="PATRIC" id="fig|1160705.3.peg.8677"/>
<comment type="caution">
    <text evidence="2">The sequence shown here is derived from an EMBL/GenBank/DDBJ whole genome shotgun (WGS) entry which is preliminary data.</text>
</comment>
<feature type="region of interest" description="Disordered" evidence="1">
    <location>
        <begin position="1137"/>
        <end position="1163"/>
    </location>
</feature>
<feature type="compositionally biased region" description="Basic and acidic residues" evidence="1">
    <location>
        <begin position="175"/>
        <end position="190"/>
    </location>
</feature>
<feature type="compositionally biased region" description="Pro residues" evidence="1">
    <location>
        <begin position="793"/>
        <end position="804"/>
    </location>
</feature>
<dbReference type="EMBL" id="AMLP01000286">
    <property type="protein sequence ID" value="ELS50302.1"/>
    <property type="molecule type" value="Genomic_DNA"/>
</dbReference>
<evidence type="ECO:0000256" key="1">
    <source>
        <dbReference type="SAM" id="MobiDB-lite"/>
    </source>
</evidence>
<feature type="compositionally biased region" description="Pro residues" evidence="1">
    <location>
        <begin position="1915"/>
        <end position="1924"/>
    </location>
</feature>
<feature type="region of interest" description="Disordered" evidence="1">
    <location>
        <begin position="446"/>
        <end position="545"/>
    </location>
</feature>
<feature type="region of interest" description="Disordered" evidence="1">
    <location>
        <begin position="2112"/>
        <end position="2172"/>
    </location>
</feature>
<feature type="region of interest" description="Disordered" evidence="1">
    <location>
        <begin position="136"/>
        <end position="220"/>
    </location>
</feature>
<feature type="region of interest" description="Disordered" evidence="1">
    <location>
        <begin position="1028"/>
        <end position="1047"/>
    </location>
</feature>
<evidence type="ECO:0000313" key="2">
    <source>
        <dbReference type="EMBL" id="ELS50302.1"/>
    </source>
</evidence>
<organism evidence="2 3">
    <name type="scientific">Streptomyces viridochromogenes Tue57</name>
    <dbReference type="NCBI Taxonomy" id="1160705"/>
    <lineage>
        <taxon>Bacteria</taxon>
        <taxon>Bacillati</taxon>
        <taxon>Actinomycetota</taxon>
        <taxon>Actinomycetes</taxon>
        <taxon>Kitasatosporales</taxon>
        <taxon>Streptomycetaceae</taxon>
        <taxon>Streptomyces</taxon>
    </lineage>
</organism>
<feature type="region of interest" description="Disordered" evidence="1">
    <location>
        <begin position="773"/>
        <end position="818"/>
    </location>
</feature>
<proteinExistence type="predicted"/>
<evidence type="ECO:0000313" key="3">
    <source>
        <dbReference type="Proteomes" id="UP000011205"/>
    </source>
</evidence>
<reference evidence="2 3" key="1">
    <citation type="journal article" date="2013" name="Genome Announc.">
        <title>Draft Genome Sequence of Streptomyces viridochromogenes Strain Tu57, Producer of Avilamycin.</title>
        <authorList>
            <person name="Gruning B.A."/>
            <person name="Erxleben A."/>
            <person name="Hahnlein A."/>
            <person name="Gunther S."/>
        </authorList>
    </citation>
    <scope>NUCLEOTIDE SEQUENCE [LARGE SCALE GENOMIC DNA]</scope>
    <source>
        <strain evidence="2 3">Tue57</strain>
    </source>
</reference>
<feature type="compositionally biased region" description="Basic and acidic residues" evidence="1">
    <location>
        <begin position="2146"/>
        <end position="2165"/>
    </location>
</feature>
<feature type="compositionally biased region" description="Basic and acidic residues" evidence="1">
    <location>
        <begin position="1631"/>
        <end position="1662"/>
    </location>
</feature>
<sequence>MHFLVEDLDRAEGSFRSSVEGGFQGGREVVHRRVDQVGDESRRNGAHGVDGQLEAVVAEVVDGDVERVVVALLDVSGGDAFEAFVELVVDIVDPEAAVVVSVVEERGEQGRVAGDTAGLLRDRQRGVLMGHQACQLRAHRGHRRPDSDPLGGDAGGQGVHEQPERPVRTGARAHTAKEYGPEDHVVPARDRGKHPCPGHVPHRRRADTETAGHSPHPGRHTLVDRPLGAVDLAAVPMHVQQAERRGRFGHVSQQLGKESGVISRGEVVAGLRDEIPERHRSRQLRALTAHERAYFLEQQRHARVVLDQVVHPQQTQVPAIGCTGGVHVHQRSRRQIDRAADRTDQRLHRVGDRSGVKNHLLDPQPGLAPHHLHRLGEPVPDHARAVHVVPVDHVLQRGGEGVQPRSGVELQHHHRHIGVHPALGQQVMEQQPLLEGRQRIDVRHVGRAPGHRGHHPLDLRFRQPRQRHHLRSDPRGAHRDSPSGDRRRIRRRAGDLGHRGQPGGSRRLEQRPHRGHIPARPQPLHQADRQERMPAQSEEVVVDTDRGRVKDLGERGARRLLTLVHRRAGRRVGGVRGNGQGVVVEFSVDGQGEGVEGDDGGRHHVVRQLGRRVLPQVRHIHVTRAGHAAPGALGDDVGDEPLLAGLVLAHHDRDLVHARPAGQYGPHFTGLDAESPDLHLVVGAPGEDQPAVRVPPDPVPGAVHPLATAVRRVRAGHEPLGAQRRVADISPRQPGARYVQFTGHTDRHRPQPVVKDQRTRRHHGLTDDRLVARHQHGGHRRRDRRLRRAVPVEEPPPFAPPAHQPPVQRLARRDQRPHRARVALRVQHRQHRRRHRRMGHPPPVEHLLQACPGHHLLGRRHHQHSARAERHHPFPHRAVEPDRRELQHPRLAVHAVQLPLGGHQPRHAAMGEHDALRPPRRPRCVGHVRRAQRGQWPTALRIRHRPVVQLCQLSGHRRPVHDEDRHIQVRRHRPDALLGCHHARGTAVREHEPHPLARHPRIDRHEHRPGLPHPQQHRRHIDAALQHHAHGCPHAHSGAPQPPRHPVGPPVQLVVRNVNSRTHQGLRARVPAHLLLEQRQPGRLQHLTPARLAVRLQPAPLHQPLPLPRHQHIGGMQCEVGSGGELVEHVGPALGDRRCSGRGEEVRRRGQSAAQPRGGTGGVVGLGKSHFEVEPGGEHQSVGGYRAACPYSGQVEGTALDVLEGEHDLEERVAAHGPARGELLDQPLERHVLVGQRLDAALPHPSEQIAEGRVTAQVGPDDEGVEEVADEVVQAFVRTPGHGRPDRDVRARAEPRQQHRERGLQHHEHRHALGAGQLHEPGVQFGGNRQRHDVGAVVGHRGPGPVERQLQLLRNTVQRPTPVVDLPGQEAVLVVLVAEQLPLPQRVVRVLHRQGRPLRRPARTAFRVGEGQITGQRAHGPAVAGDVVHDEHQYPLVRVVPTSSIGLRGAGVGVAAEAQFAEARLDQVRGQVAGQVRGYGSGLEEPGPEGDFAGEVEGVRRLLPYGLDEARPVRCRPQVHDLQVPVEIPGVHDLLVRLAVDAGEDRTQALVPADDVPQGGGERGAIQVAGQAQGDGQVVRGVRALQLAEEPQPLLRERQRHARRALARGQGGPRPAGPLLVEVPSQQGRGRRLEQRPHLHLGAEEYPDPRYEPDDQQRMPTQREEVVVDTYRVHTKHLGERLAQQRLTGIGGPADGPVPQALLRRGQGLVVELPVDGQRQPVEGYDGGRNHVVRQPGRRVIAQPRHIDATRHTLRGVGDDVRDQPFLPRHVLPHHHRGLSHTRAAGQHRPHLCGLDPEPPDLHLVVRTPREHQLPVRVPPHAVPGPVHPLTCDERARHEPFRTERTAADVAARQPGACHVEFTGHPDRHRPQPVVKDQRTGRHDRRSDDRLVPGCQYRRDRRRDRGLGRAVPVEEPAPGPPSAYQPPVHRFTGRDQRPHRACVALRVQHRQHRRRHGRVGHLPPVEELLQAGPRHQLLGRRHHQHPARAQSHDPLGHRPVEADRRELQHTRIRTHTKSLTLRGHQPSQATVRQHDALRTPGRPRRVRHIGRAQCRHRTTALGIRHRFAGQPGQLPGHRRLIDDQYRDAQVVGHRPGVLTGRHHTRRTGVREHITHPLARHPRIDRHEHRAGLPHPQQDGYDIDSTAQHHPDRRTDAHPHTPEPTRDSTGPHVQLRVGDLDSRAHHRRRVRVPRHALLEQPQRSGRLTGPVCPTGTQPTPIHQPVPLPRHQHIGTKDGFIRARTVQPLQRPSVSQLGLLVALRGMEAVDGDGAVAEAGGGARGNEVDLDAAEGGADVEAEFAKHVVVRETPVLQRGVERAGARPYEVLCGHQGSEAHAHGQHVGGRPGVGGLGLGACADADDHIVVAGQLAQGQCGGRDGDRVGLGRRVQAPPEVTGGFGQVGEGVGPVAPVLLVRRGVEVLRREGCGGRVGRGGRTVAGCRALPRLRGLRAGDERGVVRGHPVAELRSVPEHMAAAENVEGLRGARGPGVLAHTELRGCPRVCCRAQIHQRDVDGGLFGGRFRQCGAHRLPQQIQIETAANLDVFARISRLAGHQVCHPDPRHNHSHLQMPEIRCELLRTAASCCELS</sequence>